<evidence type="ECO:0000313" key="4">
    <source>
        <dbReference type="Proteomes" id="UP000054304"/>
    </source>
</evidence>
<dbReference type="Proteomes" id="UP000054304">
    <property type="component" value="Unassembled WGS sequence"/>
</dbReference>
<dbReference type="GO" id="GO:0005934">
    <property type="term" value="C:cellular bud tip"/>
    <property type="evidence" value="ECO:0007669"/>
    <property type="project" value="EnsemblFungi"/>
</dbReference>
<dbReference type="Gene3D" id="2.120.10.80">
    <property type="entry name" value="Kelch-type beta propeller"/>
    <property type="match status" value="2"/>
</dbReference>
<dbReference type="STRING" id="1245769.A0A0C7N2F6"/>
<proteinExistence type="predicted"/>
<feature type="region of interest" description="Disordered" evidence="2">
    <location>
        <begin position="609"/>
        <end position="628"/>
    </location>
</feature>
<dbReference type="GO" id="GO:0000747">
    <property type="term" value="P:conjugation with cellular fusion"/>
    <property type="evidence" value="ECO:0007669"/>
    <property type="project" value="EnsemblFungi"/>
</dbReference>
<evidence type="ECO:0000256" key="2">
    <source>
        <dbReference type="SAM" id="MobiDB-lite"/>
    </source>
</evidence>
<dbReference type="InterPro" id="IPR015915">
    <property type="entry name" value="Kelch-typ_b-propeller"/>
</dbReference>
<evidence type="ECO:0000313" key="3">
    <source>
        <dbReference type="EMBL" id="CEP62162.1"/>
    </source>
</evidence>
<dbReference type="GeneID" id="34685617"/>
<keyword evidence="1" id="KW-0175">Coiled coil</keyword>
<feature type="region of interest" description="Disordered" evidence="2">
    <location>
        <begin position="502"/>
        <end position="579"/>
    </location>
</feature>
<dbReference type="GO" id="GO:0032465">
    <property type="term" value="P:regulation of cytokinesis"/>
    <property type="evidence" value="ECO:0007669"/>
    <property type="project" value="EnsemblFungi"/>
</dbReference>
<dbReference type="RefSeq" id="XP_022628392.1">
    <property type="nucleotide sequence ID" value="XM_022772982.1"/>
</dbReference>
<sequence length="1000" mass="112325">MAPFKFVKKSSKEKAKQEPVAATTTTTTTTTTAPSITTAKQPIIPPHNPKRFVQSEKRPTSSLPEPSAMRIFPTPVPAQQRNVSSASTLQQQAEYTPWLRIKLSNSPFPRYRHVASAYTSEQNQIFVIGGLHDQSVYGDTWILSALEEGTKFSSRTIEISDFTPPPRVGHASTLCGNAFVTFGGDTHKVNSEGLMDDDIYLFNINSYKWTIPKPVGPRPLGRYGHKISVIATSQLKTKLYVFGGQFDDTYFNDLTVFDLSSFRRPDSHWQFIKPNTFIPPPLTNHTMISYDFKLWVFGGDTPQGLINDLFLFDPQANDWRVIQTTGEKPPPVQEHAAILYGDLMCVVGGKDEQDVYSNDVYFLNLISLKWFKLPTYKIGIPQGRSGHSLTLLPNNKLLIMGGDKFDYARPDPKDFHTAEVDMSCGTVLYSLDLTRLRESIPGVFDSNVAGASRKPREPTSPPSNGRVIPHQQQNILTPFSERYQTPKNEQGGFVTAENYASPTNERDAAPPVSEDNHNELRGSQTAQDIKKPTSPIPLLKTNQWNGPQSPPPRVVSLSSGNESDLNTSRGHDSQLSNDTSEEYGVALIGNSPSRPVIRESIIPENETLENLPSRNMPEDLTPKSEDFKRTIPVSGGNNGMSSPMEKDPQGSVTKVTRDMINALKLELGGLRTEAEKSAQSASERIKELEIENGKLKESDSVGTRLVRLQTDFDIAVADKKAHEDRVSELEDLLSKKFLDVARLHDIIQVQSNKLSTFDEEGSTKEKHDELVLKYEQLLKNHEALKAQDREQTKSLHTTIEQYNVQLNDFLAQTKRGDQEEKSILISDHHQKLISDLKSSLEKMATEKEESENAKKKLSQSVQDLHDKNEELEGKVKNLERNYESSVNSVNYASRALEISQDELNKFKQENKRLADELEELKYKSTDRRDVSLTSNDDSILSAGGSAPGSEARNDMRDAPYRLKIKDLKAELFIIKQERDSMNDNLMELKKKLLHFENEDD</sequence>
<feature type="compositionally biased region" description="Low complexity" evidence="2">
    <location>
        <begin position="21"/>
        <end position="39"/>
    </location>
</feature>
<feature type="compositionally biased region" description="Basic and acidic residues" evidence="2">
    <location>
        <begin position="842"/>
        <end position="854"/>
    </location>
</feature>
<dbReference type="HOGENOM" id="CLU_005472_0_0_1"/>
<dbReference type="Pfam" id="PF24681">
    <property type="entry name" value="Kelch_KLHDC2_KLHL20_DRC7"/>
    <property type="match status" value="1"/>
</dbReference>
<reference evidence="3 4" key="1">
    <citation type="submission" date="2014-12" db="EMBL/GenBank/DDBJ databases">
        <authorList>
            <person name="Neuveglise Cecile"/>
        </authorList>
    </citation>
    <scope>NUCLEOTIDE SEQUENCE [LARGE SCALE GENOMIC DNA]</scope>
    <source>
        <strain evidence="3 4">CBS 12615</strain>
    </source>
</reference>
<dbReference type="SUPFAM" id="SSF117281">
    <property type="entry name" value="Kelch motif"/>
    <property type="match status" value="1"/>
</dbReference>
<dbReference type="GO" id="GO:0005935">
    <property type="term" value="C:cellular bud neck"/>
    <property type="evidence" value="ECO:0007669"/>
    <property type="project" value="EnsemblFungi"/>
</dbReference>
<dbReference type="AlphaFoldDB" id="A0A0C7N2F6"/>
<organism evidence="3 4">
    <name type="scientific">Lachancea lanzarotensis</name>
    <dbReference type="NCBI Taxonomy" id="1245769"/>
    <lineage>
        <taxon>Eukaryota</taxon>
        <taxon>Fungi</taxon>
        <taxon>Dikarya</taxon>
        <taxon>Ascomycota</taxon>
        <taxon>Saccharomycotina</taxon>
        <taxon>Saccharomycetes</taxon>
        <taxon>Saccharomycetales</taxon>
        <taxon>Saccharomycetaceae</taxon>
        <taxon>Lachancea</taxon>
    </lineage>
</organism>
<feature type="compositionally biased region" description="Basic and acidic residues" evidence="2">
    <location>
        <begin position="863"/>
        <end position="876"/>
    </location>
</feature>
<protein>
    <submittedName>
        <fullName evidence="3">LALA0S04e09252g1_1</fullName>
    </submittedName>
</protein>
<feature type="compositionally biased region" description="Polar residues" evidence="2">
    <location>
        <begin position="556"/>
        <end position="578"/>
    </location>
</feature>
<keyword evidence="4" id="KW-1185">Reference proteome</keyword>
<feature type="compositionally biased region" description="Basic and acidic residues" evidence="2">
    <location>
        <begin position="616"/>
        <end position="628"/>
    </location>
</feature>
<dbReference type="PANTHER" id="PTHR23244">
    <property type="entry name" value="KELCH REPEAT DOMAIN"/>
    <property type="match status" value="1"/>
</dbReference>
<dbReference type="EMBL" id="LN736363">
    <property type="protein sequence ID" value="CEP62162.1"/>
    <property type="molecule type" value="Genomic_DNA"/>
</dbReference>
<gene>
    <name evidence="3" type="ORF">LALA0_S04e09252g</name>
</gene>
<feature type="compositionally biased region" description="Basic and acidic residues" evidence="2">
    <location>
        <begin position="504"/>
        <end position="520"/>
    </location>
</feature>
<accession>A0A0C7N2F6</accession>
<dbReference type="GO" id="GO:1990615">
    <property type="term" value="C:Kelch-containing formin regulatory complex"/>
    <property type="evidence" value="ECO:0007669"/>
    <property type="project" value="EnsemblFungi"/>
</dbReference>
<feature type="region of interest" description="Disordered" evidence="2">
    <location>
        <begin position="842"/>
        <end position="876"/>
    </location>
</feature>
<feature type="region of interest" description="Disordered" evidence="2">
    <location>
        <begin position="445"/>
        <end position="469"/>
    </location>
</feature>
<feature type="coiled-coil region" evidence="1">
    <location>
        <begin position="964"/>
        <end position="998"/>
    </location>
</feature>
<dbReference type="GO" id="GO:0090337">
    <property type="term" value="P:regulation of formin-nucleated actin cable assembly"/>
    <property type="evidence" value="ECO:0007669"/>
    <property type="project" value="EnsemblFungi"/>
</dbReference>
<name>A0A0C7N2F6_9SACH</name>
<dbReference type="PANTHER" id="PTHR23244:SF456">
    <property type="entry name" value="MULTIPLE EPIDERMAL GROWTH FACTOR-LIKE DOMAINS PROTEIN 8"/>
    <property type="match status" value="1"/>
</dbReference>
<feature type="coiled-coil region" evidence="1">
    <location>
        <begin position="671"/>
        <end position="698"/>
    </location>
</feature>
<dbReference type="OrthoDB" id="45365at2759"/>
<feature type="region of interest" description="Disordered" evidence="2">
    <location>
        <begin position="933"/>
        <end position="953"/>
    </location>
</feature>
<evidence type="ECO:0000256" key="1">
    <source>
        <dbReference type="SAM" id="Coils"/>
    </source>
</evidence>
<feature type="region of interest" description="Disordered" evidence="2">
    <location>
        <begin position="1"/>
        <end position="70"/>
    </location>
</feature>
<dbReference type="GO" id="GO:0060627">
    <property type="term" value="P:regulation of vesicle-mediated transport"/>
    <property type="evidence" value="ECO:0007669"/>
    <property type="project" value="EnsemblFungi"/>
</dbReference>
<dbReference type="GO" id="GO:0043332">
    <property type="term" value="C:mating projection tip"/>
    <property type="evidence" value="ECO:0007669"/>
    <property type="project" value="EnsemblFungi"/>
</dbReference>
<dbReference type="GO" id="GO:0001100">
    <property type="term" value="P:negative regulation of exit from mitosis"/>
    <property type="evidence" value="ECO:0007669"/>
    <property type="project" value="EnsemblFungi"/>
</dbReference>